<dbReference type="NCBIfam" id="NF041867">
    <property type="entry name" value="paab_haloarch"/>
    <property type="match status" value="1"/>
</dbReference>
<dbReference type="Proteomes" id="UP001595945">
    <property type="component" value="Unassembled WGS sequence"/>
</dbReference>
<name>A0ABD5PX82_9EURY</name>
<dbReference type="RefSeq" id="WP_254267594.1">
    <property type="nucleotide sequence ID" value="NZ_CP100400.1"/>
</dbReference>
<feature type="region of interest" description="Disordered" evidence="1">
    <location>
        <begin position="84"/>
        <end position="111"/>
    </location>
</feature>
<dbReference type="EMBL" id="JBHSHT010000001">
    <property type="protein sequence ID" value="MFC4822898.1"/>
    <property type="molecule type" value="Genomic_DNA"/>
</dbReference>
<evidence type="ECO:0000256" key="1">
    <source>
        <dbReference type="SAM" id="MobiDB-lite"/>
    </source>
</evidence>
<gene>
    <name evidence="2" type="primary">paaB</name>
    <name evidence="2" type="ORF">ACFO9K_01345</name>
</gene>
<reference evidence="2 3" key="1">
    <citation type="journal article" date="2019" name="Int. J. Syst. Evol. Microbiol.">
        <title>The Global Catalogue of Microorganisms (GCM) 10K type strain sequencing project: providing services to taxonomists for standard genome sequencing and annotation.</title>
        <authorList>
            <consortium name="The Broad Institute Genomics Platform"/>
            <consortium name="The Broad Institute Genome Sequencing Center for Infectious Disease"/>
            <person name="Wu L."/>
            <person name="Ma J."/>
        </authorList>
    </citation>
    <scope>NUCLEOTIDE SEQUENCE [LARGE SCALE GENOMIC DNA]</scope>
    <source>
        <strain evidence="2 3">XZYJ18</strain>
    </source>
</reference>
<dbReference type="AlphaFoldDB" id="A0ABD5PX82"/>
<dbReference type="EC" id="1.14.13.149" evidence="2"/>
<proteinExistence type="predicted"/>
<evidence type="ECO:0000313" key="2">
    <source>
        <dbReference type="EMBL" id="MFC4822898.1"/>
    </source>
</evidence>
<dbReference type="InterPro" id="IPR009359">
    <property type="entry name" value="PaaB"/>
</dbReference>
<dbReference type="Pfam" id="PF06243">
    <property type="entry name" value="PaaB"/>
    <property type="match status" value="1"/>
</dbReference>
<dbReference type="Gene3D" id="3.10.20.520">
    <property type="entry name" value="Phenylacetic acid degradation B"/>
    <property type="match status" value="1"/>
</dbReference>
<dbReference type="InterPro" id="IPR038693">
    <property type="entry name" value="PaaB_sf"/>
</dbReference>
<dbReference type="GO" id="GO:0097266">
    <property type="term" value="F:phenylacetyl-CoA 1,2-epoxidase activity"/>
    <property type="evidence" value="ECO:0007669"/>
    <property type="project" value="UniProtKB-EC"/>
</dbReference>
<comment type="caution">
    <text evidence="2">The sequence shown here is derived from an EMBL/GenBank/DDBJ whole genome shotgun (WGS) entry which is preliminary data.</text>
</comment>
<keyword evidence="2" id="KW-0560">Oxidoreductase</keyword>
<keyword evidence="3" id="KW-1185">Reference proteome</keyword>
<organism evidence="2 3">
    <name type="scientific">Halorussus aquaticus</name>
    <dbReference type="NCBI Taxonomy" id="2953748"/>
    <lineage>
        <taxon>Archaea</taxon>
        <taxon>Methanobacteriati</taxon>
        <taxon>Methanobacteriota</taxon>
        <taxon>Stenosarchaea group</taxon>
        <taxon>Halobacteria</taxon>
        <taxon>Halobacteriales</taxon>
        <taxon>Haladaptataceae</taxon>
        <taxon>Halorussus</taxon>
    </lineage>
</organism>
<evidence type="ECO:0000313" key="3">
    <source>
        <dbReference type="Proteomes" id="UP001595945"/>
    </source>
</evidence>
<dbReference type="GeneID" id="73046060"/>
<accession>A0ABD5PX82</accession>
<protein>
    <submittedName>
        <fullName evidence="2">1,2-phenylacetyl-CoA epoxidase subunit PaaB</fullName>
        <ecNumber evidence="2">1.14.13.149</ecNumber>
    </submittedName>
</protein>
<sequence>MIWEVFRQEQSGDYHTHCGNVHAPDREMALMFAEVQHGRRKPTNSLWVVPQREIGEVDTEEANFGGTTDKSYRWAQSYSFEAAAEEVADSESEQVQAEAERRQAQTEGGDD</sequence>